<evidence type="ECO:0000256" key="2">
    <source>
        <dbReference type="ARBA" id="ARBA00007263"/>
    </source>
</evidence>
<dbReference type="VEuPathDB" id="FungiDB:Malapachy_2005"/>
<keyword evidence="8 12" id="KW-0443">Lipid metabolism</keyword>
<evidence type="ECO:0000256" key="3">
    <source>
        <dbReference type="ARBA" id="ARBA00022516"/>
    </source>
</evidence>
<evidence type="ECO:0000256" key="9">
    <source>
        <dbReference type="ARBA" id="ARBA00023136"/>
    </source>
</evidence>
<evidence type="ECO:0000256" key="12">
    <source>
        <dbReference type="RuleBase" id="RU361115"/>
    </source>
</evidence>
<evidence type="ECO:0000256" key="8">
    <source>
        <dbReference type="ARBA" id="ARBA00023098"/>
    </source>
</evidence>
<keyword evidence="6 12" id="KW-0276">Fatty acid metabolism</keyword>
<dbReference type="AlphaFoldDB" id="A0A0M8MU68"/>
<proteinExistence type="inferred from homology"/>
<keyword evidence="4 12" id="KW-0808">Transferase</keyword>
<keyword evidence="9 12" id="KW-0472">Membrane</keyword>
<dbReference type="OrthoDB" id="434092at2759"/>
<dbReference type="GO" id="GO:0030148">
    <property type="term" value="P:sphingolipid biosynthetic process"/>
    <property type="evidence" value="ECO:0007669"/>
    <property type="project" value="TreeGrafter"/>
</dbReference>
<dbReference type="GO" id="GO:0019367">
    <property type="term" value="P:fatty acid elongation, saturated fatty acid"/>
    <property type="evidence" value="ECO:0007669"/>
    <property type="project" value="TreeGrafter"/>
</dbReference>
<keyword evidence="10 12" id="KW-0275">Fatty acid biosynthesis</keyword>
<evidence type="ECO:0000313" key="14">
    <source>
        <dbReference type="Proteomes" id="UP000037751"/>
    </source>
</evidence>
<comment type="subcellular location">
    <subcellularLocation>
        <location evidence="1">Membrane</location>
        <topology evidence="1">Multi-pass membrane protein</topology>
    </subcellularLocation>
</comment>
<evidence type="ECO:0000256" key="1">
    <source>
        <dbReference type="ARBA" id="ARBA00004141"/>
    </source>
</evidence>
<dbReference type="Proteomes" id="UP000037751">
    <property type="component" value="Unassembled WGS sequence"/>
</dbReference>
<dbReference type="STRING" id="77020.A0A0M8MU68"/>
<feature type="transmembrane region" description="Helical" evidence="12">
    <location>
        <begin position="71"/>
        <end position="90"/>
    </location>
</feature>
<evidence type="ECO:0000256" key="4">
    <source>
        <dbReference type="ARBA" id="ARBA00022679"/>
    </source>
</evidence>
<dbReference type="EMBL" id="LGAV01000005">
    <property type="protein sequence ID" value="KOS13681.1"/>
    <property type="molecule type" value="Genomic_DNA"/>
</dbReference>
<evidence type="ECO:0000256" key="6">
    <source>
        <dbReference type="ARBA" id="ARBA00022832"/>
    </source>
</evidence>
<dbReference type="PANTHER" id="PTHR11157">
    <property type="entry name" value="FATTY ACID ACYL TRANSFERASE-RELATED"/>
    <property type="match status" value="1"/>
</dbReference>
<evidence type="ECO:0000256" key="7">
    <source>
        <dbReference type="ARBA" id="ARBA00022989"/>
    </source>
</evidence>
<comment type="caution">
    <text evidence="13">The sequence shown here is derived from an EMBL/GenBank/DDBJ whole genome shotgun (WGS) entry which is preliminary data.</text>
</comment>
<dbReference type="PANTHER" id="PTHR11157:SF134">
    <property type="entry name" value="ELONGATION OF FATTY ACIDS PROTEIN 1-RELATED"/>
    <property type="match status" value="1"/>
</dbReference>
<keyword evidence="3 12" id="KW-0444">Lipid biosynthesis</keyword>
<dbReference type="RefSeq" id="XP_017991313.1">
    <property type="nucleotide sequence ID" value="XM_018136500.1"/>
</dbReference>
<feature type="transmembrane region" description="Helical" evidence="12">
    <location>
        <begin position="244"/>
        <end position="266"/>
    </location>
</feature>
<evidence type="ECO:0000313" key="13">
    <source>
        <dbReference type="EMBL" id="KOS13681.1"/>
    </source>
</evidence>
<name>A0A0M8MU68_9BASI</name>
<feature type="transmembrane region" description="Helical" evidence="12">
    <location>
        <begin position="201"/>
        <end position="224"/>
    </location>
</feature>
<sequence>MLLYEAIQSVVPTSVVQWTQPIHNWVPGVTPMSTPKEVFVGAVMYLVIVLGGQQIMRMFPAVPAKYIKLPFFLHNVFLTLGSLLLLLCYLERAVPFWKSQGFHDAVCDGKIYYELELLHIINYYFKYWEFVDTFFLVIKKKKLMFLHVYHHMATAVLCYTQIVAQTPVAWFVISINLAVHVVMYAYYGLSSIGISCPWKKWITTGQITQFVIDLCICNYTLYHYFGLKLRGVLPGVKPCWGQPIAALGAVMVLLSYLVLFILFYHATYNAKRKVKKTA</sequence>
<dbReference type="InterPro" id="IPR002076">
    <property type="entry name" value="ELO_fam"/>
</dbReference>
<comment type="similarity">
    <text evidence="2 12">Belongs to the ELO family.</text>
</comment>
<evidence type="ECO:0000256" key="5">
    <source>
        <dbReference type="ARBA" id="ARBA00022692"/>
    </source>
</evidence>
<dbReference type="EC" id="2.3.1.-" evidence="12"/>
<comment type="catalytic activity">
    <reaction evidence="11">
        <text>a very-long-chain acyl-CoA + malonyl-CoA + H(+) = a very-long-chain 3-oxoacyl-CoA + CO2 + CoA</text>
        <dbReference type="Rhea" id="RHEA:32727"/>
        <dbReference type="ChEBI" id="CHEBI:15378"/>
        <dbReference type="ChEBI" id="CHEBI:16526"/>
        <dbReference type="ChEBI" id="CHEBI:57287"/>
        <dbReference type="ChEBI" id="CHEBI:57384"/>
        <dbReference type="ChEBI" id="CHEBI:90725"/>
        <dbReference type="ChEBI" id="CHEBI:90736"/>
        <dbReference type="EC" id="2.3.1.199"/>
    </reaction>
</comment>
<dbReference type="GO" id="GO:0034625">
    <property type="term" value="P:fatty acid elongation, monounsaturated fatty acid"/>
    <property type="evidence" value="ECO:0007669"/>
    <property type="project" value="TreeGrafter"/>
</dbReference>
<dbReference type="GO" id="GO:0034626">
    <property type="term" value="P:fatty acid elongation, polyunsaturated fatty acid"/>
    <property type="evidence" value="ECO:0007669"/>
    <property type="project" value="TreeGrafter"/>
</dbReference>
<comment type="catalytic activity">
    <reaction evidence="12">
        <text>an acyl-CoA + malonyl-CoA + H(+) = a 3-oxoacyl-CoA + CO2 + CoA</text>
        <dbReference type="Rhea" id="RHEA:50252"/>
        <dbReference type="ChEBI" id="CHEBI:15378"/>
        <dbReference type="ChEBI" id="CHEBI:16526"/>
        <dbReference type="ChEBI" id="CHEBI:57287"/>
        <dbReference type="ChEBI" id="CHEBI:57384"/>
        <dbReference type="ChEBI" id="CHEBI:58342"/>
        <dbReference type="ChEBI" id="CHEBI:90726"/>
    </reaction>
    <physiologicalReaction direction="left-to-right" evidence="12">
        <dbReference type="Rhea" id="RHEA:50253"/>
    </physiologicalReaction>
</comment>
<dbReference type="InterPro" id="IPR030457">
    <property type="entry name" value="ELO_CS"/>
</dbReference>
<dbReference type="GO" id="GO:0009922">
    <property type="term" value="F:fatty acid elongase activity"/>
    <property type="evidence" value="ECO:0007669"/>
    <property type="project" value="UniProtKB-EC"/>
</dbReference>
<organism evidence="13 14">
    <name type="scientific">Malassezia pachydermatis</name>
    <dbReference type="NCBI Taxonomy" id="77020"/>
    <lineage>
        <taxon>Eukaryota</taxon>
        <taxon>Fungi</taxon>
        <taxon>Dikarya</taxon>
        <taxon>Basidiomycota</taxon>
        <taxon>Ustilaginomycotina</taxon>
        <taxon>Malasseziomycetes</taxon>
        <taxon>Malasseziales</taxon>
        <taxon>Malasseziaceae</taxon>
        <taxon>Malassezia</taxon>
    </lineage>
</organism>
<dbReference type="GO" id="GO:0005789">
    <property type="term" value="C:endoplasmic reticulum membrane"/>
    <property type="evidence" value="ECO:0007669"/>
    <property type="project" value="TreeGrafter"/>
</dbReference>
<dbReference type="PROSITE" id="PS01188">
    <property type="entry name" value="ELO"/>
    <property type="match status" value="1"/>
</dbReference>
<gene>
    <name evidence="13" type="ORF">Malapachy_2005</name>
</gene>
<feature type="transmembrane region" description="Helical" evidence="12">
    <location>
        <begin position="38"/>
        <end position="59"/>
    </location>
</feature>
<dbReference type="Pfam" id="PF01151">
    <property type="entry name" value="ELO"/>
    <property type="match status" value="1"/>
</dbReference>
<keyword evidence="5 12" id="KW-0812">Transmembrane</keyword>
<reference evidence="13 14" key="1">
    <citation type="submission" date="2015-07" db="EMBL/GenBank/DDBJ databases">
        <title>Draft Genome Sequence of Malassezia furfur CBS1878 and Malassezia pachydermatis CBS1879.</title>
        <authorList>
            <person name="Triana S."/>
            <person name="Ohm R."/>
            <person name="Gonzalez A."/>
            <person name="DeCock H."/>
            <person name="Restrepo S."/>
            <person name="Celis A."/>
        </authorList>
    </citation>
    <scope>NUCLEOTIDE SEQUENCE [LARGE SCALE GENOMIC DNA]</scope>
    <source>
        <strain evidence="13 14">CBS 1879</strain>
    </source>
</reference>
<dbReference type="GeneID" id="28728375"/>
<evidence type="ECO:0000256" key="10">
    <source>
        <dbReference type="ARBA" id="ARBA00023160"/>
    </source>
</evidence>
<keyword evidence="7 12" id="KW-1133">Transmembrane helix</keyword>
<feature type="transmembrane region" description="Helical" evidence="12">
    <location>
        <begin position="143"/>
        <end position="162"/>
    </location>
</feature>
<protein>
    <recommendedName>
        <fullName evidence="12">Elongation of fatty acids protein</fullName>
        <ecNumber evidence="12">2.3.1.-</ecNumber>
    </recommendedName>
</protein>
<evidence type="ECO:0000256" key="11">
    <source>
        <dbReference type="ARBA" id="ARBA00047375"/>
    </source>
</evidence>
<accession>A0A0M8MU68</accession>
<dbReference type="GO" id="GO:0042761">
    <property type="term" value="P:very long-chain fatty acid biosynthetic process"/>
    <property type="evidence" value="ECO:0007669"/>
    <property type="project" value="TreeGrafter"/>
</dbReference>
<keyword evidence="14" id="KW-1185">Reference proteome</keyword>
<feature type="transmembrane region" description="Helical" evidence="12">
    <location>
        <begin position="168"/>
        <end position="189"/>
    </location>
</feature>